<dbReference type="GO" id="GO:0003700">
    <property type="term" value="F:DNA-binding transcription factor activity"/>
    <property type="evidence" value="ECO:0007669"/>
    <property type="project" value="InterPro"/>
</dbReference>
<reference evidence="2" key="1">
    <citation type="submission" date="2015-07" db="EMBL/GenBank/DDBJ databases">
        <title>Phylogenetic and Transcription Analysis of Chrysanthemum NLP Transcription Factors.</title>
        <authorList>
            <person name="Song A."/>
        </authorList>
    </citation>
    <scope>NUCLEOTIDE SEQUENCE</scope>
</reference>
<organism evidence="2">
    <name type="scientific">Chrysanthemum morifolium</name>
    <name type="common">Florist's daisy</name>
    <name type="synonym">Dendranthema grandiflorum</name>
    <dbReference type="NCBI Taxonomy" id="41568"/>
    <lineage>
        <taxon>Eukaryota</taxon>
        <taxon>Viridiplantae</taxon>
        <taxon>Streptophyta</taxon>
        <taxon>Embryophyta</taxon>
        <taxon>Tracheophyta</taxon>
        <taxon>Spermatophyta</taxon>
        <taxon>Magnoliopsida</taxon>
        <taxon>eudicotyledons</taxon>
        <taxon>Gunneridae</taxon>
        <taxon>Pentapetalae</taxon>
        <taxon>asterids</taxon>
        <taxon>campanulids</taxon>
        <taxon>Asterales</taxon>
        <taxon>Asteraceae</taxon>
        <taxon>Asteroideae</taxon>
        <taxon>Anthemideae</taxon>
        <taxon>Artemisiinae</taxon>
        <taxon>Chrysanthemum</taxon>
    </lineage>
</organism>
<protein>
    <submittedName>
        <fullName evidence="2">NIN-like protein</fullName>
    </submittedName>
</protein>
<dbReference type="AlphaFoldDB" id="A0A1B0T6V7"/>
<evidence type="ECO:0000259" key="1">
    <source>
        <dbReference type="Pfam" id="PF22922"/>
    </source>
</evidence>
<dbReference type="PANTHER" id="PTHR32002">
    <property type="entry name" value="PROTEIN NLP8"/>
    <property type="match status" value="1"/>
</dbReference>
<sequence length="545" mass="61782">MESRGPQLKESISSTLLSSLDENYLTRPTVYSRNLADDDQLPEEPHVCLKNKVENIAGCHNEVNSKIQQAFELITFRIDCCLIQFWSTCSVGKNELLKTADQPFALGICDRGLCDYRKESESHSFHVDEKPEEVQDLIPVVRAYKHRMPEWTSDVANYYSKNHTLQVCAIRLNLHGYLVLPVFDFSTKSCVGVLEFITSSIYLDCAYEVQQIHRALKAANLTSPQAFDTPTSYVDCNNTQHTLNEIFKLLKDVCNAYKLPLAQTWAVSPKTSFVATGRNLEMTCNSFNSSCIEKVCMSTTALPFHVDDLSLWPFREACKEHHLLKSHGVVGRALSSQGSCFCADVTKLDEVEYSLVHNARMSGLTSCFAIYLHSIEHADSYVLEFFLPVNMKEGADLHNLVQKVKMHLKLSSFELGDLSSTEVIGTQMEVSHQSSEMQLDSKELLTVGETNANIDSINAQYQSDFSNDDQKNWIKMYANDVTNYKYDVVTKQRRKHKMDSVTREAIQQNFGKPIREASKALGGKPFIFHYNKYVKSSRTFHSPNT</sequence>
<feature type="domain" description="NLP1-9 GAF" evidence="1">
    <location>
        <begin position="237"/>
        <end position="408"/>
    </location>
</feature>
<feature type="non-terminal residue" evidence="2">
    <location>
        <position position="545"/>
    </location>
</feature>
<gene>
    <name evidence="2" type="primary">NLP8</name>
</gene>
<accession>A0A1B0T6V7</accession>
<dbReference type="EMBL" id="KT253073">
    <property type="protein sequence ID" value="ALF46618.1"/>
    <property type="molecule type" value="mRNA"/>
</dbReference>
<dbReference type="InterPro" id="IPR055081">
    <property type="entry name" value="NLP1-9_GAF"/>
</dbReference>
<name>A0A1B0T6V7_CHRMO</name>
<proteinExistence type="evidence at transcript level"/>
<dbReference type="Pfam" id="PF22922">
    <property type="entry name" value="GAF_NLP"/>
    <property type="match status" value="1"/>
</dbReference>
<evidence type="ECO:0000313" key="2">
    <source>
        <dbReference type="EMBL" id="ALF46618.1"/>
    </source>
</evidence>
<dbReference type="PANTHER" id="PTHR32002:SF35">
    <property type="entry name" value="PROTEIN NLP6"/>
    <property type="match status" value="1"/>
</dbReference>
<dbReference type="InterPro" id="IPR045012">
    <property type="entry name" value="NLP"/>
</dbReference>